<dbReference type="STRING" id="314608.KT99_13054"/>
<accession>A9CZG8</accession>
<comment type="caution">
    <text evidence="2">The sequence shown here is derived from an EMBL/GenBank/DDBJ whole genome shotgun (WGS) entry which is preliminary data.</text>
</comment>
<sequence>MKGTEIHVFARIVAIADVFDALSHARCYKPAWPVEEVMKVMREGAGKHFDPDLLKVFLDNIDVFTQVKEEFSDQNAELESTTS</sequence>
<feature type="domain" description="HD-GYP" evidence="1">
    <location>
        <begin position="1"/>
        <end position="73"/>
    </location>
</feature>
<dbReference type="Proteomes" id="UP000005839">
    <property type="component" value="Unassembled WGS sequence"/>
</dbReference>
<dbReference type="InterPro" id="IPR037522">
    <property type="entry name" value="HD_GYP_dom"/>
</dbReference>
<protein>
    <submittedName>
        <fullName evidence="2">Response regulator</fullName>
    </submittedName>
</protein>
<proteinExistence type="predicted"/>
<dbReference type="PROSITE" id="PS51832">
    <property type="entry name" value="HD_GYP"/>
    <property type="match status" value="1"/>
</dbReference>
<dbReference type="Gene3D" id="1.10.3210.10">
    <property type="entry name" value="Hypothetical protein af1432"/>
    <property type="match status" value="1"/>
</dbReference>
<dbReference type="PANTHER" id="PTHR45228">
    <property type="entry name" value="CYCLIC DI-GMP PHOSPHODIESTERASE TM_0186-RELATED"/>
    <property type="match status" value="1"/>
</dbReference>
<reference evidence="2 3" key="1">
    <citation type="submission" date="2007-10" db="EMBL/GenBank/DDBJ databases">
        <authorList>
            <person name="Yayanos A."/>
            <person name="Ferriera S."/>
            <person name="Johnson J."/>
            <person name="Kravitz S."/>
            <person name="Halpern A."/>
            <person name="Remington K."/>
            <person name="Beeson K."/>
            <person name="Tran B."/>
            <person name="Rogers Y.-H."/>
            <person name="Friedman R."/>
            <person name="Venter J.C."/>
        </authorList>
    </citation>
    <scope>NUCLEOTIDE SEQUENCE [LARGE SCALE GENOMIC DNA]</scope>
    <source>
        <strain evidence="2 3">KT99</strain>
    </source>
</reference>
<name>A9CZG8_9GAMM</name>
<keyword evidence="3" id="KW-1185">Reference proteome</keyword>
<evidence type="ECO:0000259" key="1">
    <source>
        <dbReference type="PROSITE" id="PS51832"/>
    </source>
</evidence>
<dbReference type="Pfam" id="PF13487">
    <property type="entry name" value="HD_5"/>
    <property type="match status" value="1"/>
</dbReference>
<evidence type="ECO:0000313" key="2">
    <source>
        <dbReference type="EMBL" id="EDQ02299.1"/>
    </source>
</evidence>
<dbReference type="EMBL" id="ABIC01000004">
    <property type="protein sequence ID" value="EDQ02299.1"/>
    <property type="molecule type" value="Genomic_DNA"/>
</dbReference>
<dbReference type="InterPro" id="IPR052020">
    <property type="entry name" value="Cyclic_di-GMP/3'3'-cGAMP_PDE"/>
</dbReference>
<dbReference type="AlphaFoldDB" id="A9CZG8"/>
<organism evidence="2 3">
    <name type="scientific">Shewanella benthica KT99</name>
    <dbReference type="NCBI Taxonomy" id="314608"/>
    <lineage>
        <taxon>Bacteria</taxon>
        <taxon>Pseudomonadati</taxon>
        <taxon>Pseudomonadota</taxon>
        <taxon>Gammaproteobacteria</taxon>
        <taxon>Alteromonadales</taxon>
        <taxon>Shewanellaceae</taxon>
        <taxon>Shewanella</taxon>
    </lineage>
</organism>
<dbReference type="SUPFAM" id="SSF109604">
    <property type="entry name" value="HD-domain/PDEase-like"/>
    <property type="match status" value="1"/>
</dbReference>
<gene>
    <name evidence="2" type="ORF">KT99_13054</name>
</gene>
<evidence type="ECO:0000313" key="3">
    <source>
        <dbReference type="Proteomes" id="UP000005839"/>
    </source>
</evidence>
<dbReference type="PANTHER" id="PTHR45228:SF9">
    <property type="entry name" value="3'3'-CGAMP-SPECIFIC PHOSPHODIESTERASE 2"/>
    <property type="match status" value="1"/>
</dbReference>